<dbReference type="PANTHER" id="PTHR10050:SF46">
    <property type="entry name" value="PROTEIN O-MANNOSYL-TRANSFERASE 2"/>
    <property type="match status" value="1"/>
</dbReference>
<dbReference type="Proteomes" id="UP001497623">
    <property type="component" value="Unassembled WGS sequence"/>
</dbReference>
<feature type="non-terminal residue" evidence="12">
    <location>
        <position position="1"/>
    </location>
</feature>
<name>A0AAV2Q4X7_MEGNR</name>
<keyword evidence="8 10" id="KW-0472">Membrane</keyword>
<evidence type="ECO:0000256" key="3">
    <source>
        <dbReference type="ARBA" id="ARBA00007222"/>
    </source>
</evidence>
<dbReference type="GO" id="GO:0004169">
    <property type="term" value="F:dolichyl-phosphate-mannose-protein mannosyltransferase activity"/>
    <property type="evidence" value="ECO:0007669"/>
    <property type="project" value="TreeGrafter"/>
</dbReference>
<feature type="non-terminal residue" evidence="12">
    <location>
        <position position="157"/>
    </location>
</feature>
<dbReference type="PANTHER" id="PTHR10050">
    <property type="entry name" value="DOLICHYL-PHOSPHATE-MANNOSE--PROTEIN MANNOSYLTRANSFERASE"/>
    <property type="match status" value="1"/>
</dbReference>
<comment type="similarity">
    <text evidence="3">Belongs to the glycosyltransferase 39 family.</text>
</comment>
<dbReference type="AlphaFoldDB" id="A0AAV2Q4X7"/>
<dbReference type="InterPro" id="IPR027005">
    <property type="entry name" value="PMT-like"/>
</dbReference>
<evidence type="ECO:0000313" key="12">
    <source>
        <dbReference type="EMBL" id="CAL4068276.1"/>
    </source>
</evidence>
<evidence type="ECO:0000256" key="9">
    <source>
        <dbReference type="ARBA" id="ARBA00039583"/>
    </source>
</evidence>
<evidence type="ECO:0000256" key="6">
    <source>
        <dbReference type="ARBA" id="ARBA00022692"/>
    </source>
</evidence>
<comment type="pathway">
    <text evidence="2">Protein modification; protein glycosylation.</text>
</comment>
<reference evidence="12 13" key="1">
    <citation type="submission" date="2024-05" db="EMBL/GenBank/DDBJ databases">
        <authorList>
            <person name="Wallberg A."/>
        </authorList>
    </citation>
    <scope>NUCLEOTIDE SEQUENCE [LARGE SCALE GENOMIC DNA]</scope>
</reference>
<dbReference type="GO" id="GO:0016020">
    <property type="term" value="C:membrane"/>
    <property type="evidence" value="ECO:0007669"/>
    <property type="project" value="InterPro"/>
</dbReference>
<dbReference type="EMBL" id="CAXKWB010003048">
    <property type="protein sequence ID" value="CAL4068276.1"/>
    <property type="molecule type" value="Genomic_DNA"/>
</dbReference>
<dbReference type="InterPro" id="IPR003342">
    <property type="entry name" value="ArnT-like_N"/>
</dbReference>
<comment type="caution">
    <text evidence="12">The sequence shown here is derived from an EMBL/GenBank/DDBJ whole genome shotgun (WGS) entry which is preliminary data.</text>
</comment>
<evidence type="ECO:0000256" key="7">
    <source>
        <dbReference type="ARBA" id="ARBA00022989"/>
    </source>
</evidence>
<comment type="subcellular location">
    <subcellularLocation>
        <location evidence="1">Endomembrane system</location>
        <topology evidence="1">Multi-pass membrane protein</topology>
    </subcellularLocation>
</comment>
<accession>A0AAV2Q4X7</accession>
<keyword evidence="5" id="KW-0808">Transferase</keyword>
<evidence type="ECO:0000256" key="1">
    <source>
        <dbReference type="ARBA" id="ARBA00004127"/>
    </source>
</evidence>
<feature type="transmembrane region" description="Helical" evidence="10">
    <location>
        <begin position="44"/>
        <end position="77"/>
    </location>
</feature>
<proteinExistence type="inferred from homology"/>
<keyword evidence="7 10" id="KW-1133">Transmembrane helix</keyword>
<evidence type="ECO:0000313" key="13">
    <source>
        <dbReference type="Proteomes" id="UP001497623"/>
    </source>
</evidence>
<feature type="transmembrane region" description="Helical" evidence="10">
    <location>
        <begin position="97"/>
        <end position="118"/>
    </location>
</feature>
<evidence type="ECO:0000256" key="8">
    <source>
        <dbReference type="ARBA" id="ARBA00023136"/>
    </source>
</evidence>
<evidence type="ECO:0000256" key="4">
    <source>
        <dbReference type="ARBA" id="ARBA00022676"/>
    </source>
</evidence>
<dbReference type="GO" id="GO:0005783">
    <property type="term" value="C:endoplasmic reticulum"/>
    <property type="evidence" value="ECO:0007669"/>
    <property type="project" value="TreeGrafter"/>
</dbReference>
<feature type="transmembrane region" description="Helical" evidence="10">
    <location>
        <begin position="12"/>
        <end position="32"/>
    </location>
</feature>
<feature type="domain" description="ArnT-like N-terminal" evidence="11">
    <location>
        <begin position="3"/>
        <end position="122"/>
    </location>
</feature>
<evidence type="ECO:0000256" key="10">
    <source>
        <dbReference type="SAM" id="Phobius"/>
    </source>
</evidence>
<evidence type="ECO:0000259" key="11">
    <source>
        <dbReference type="Pfam" id="PF02366"/>
    </source>
</evidence>
<keyword evidence="6 10" id="KW-0812">Transmembrane</keyword>
<keyword evidence="4" id="KW-0328">Glycosyltransferase</keyword>
<sequence>EIGTITLSQYIILDPILIFFDVASFHGVCLLHKQRYRSFSLGWWSSLFYLGSMLGCVMSTKFVGLFSVLTVGLYIIIDLWNRLGDLHHSLVSTVRHFASYALCLIILPLVIYVGIFAAHDYILYKVKLDDPHGFELGIFSPGFQKLIKGSDLYDLKQ</sequence>
<dbReference type="Pfam" id="PF02366">
    <property type="entry name" value="PMT"/>
    <property type="match status" value="1"/>
</dbReference>
<organism evidence="12 13">
    <name type="scientific">Meganyctiphanes norvegica</name>
    <name type="common">Northern krill</name>
    <name type="synonym">Thysanopoda norvegica</name>
    <dbReference type="NCBI Taxonomy" id="48144"/>
    <lineage>
        <taxon>Eukaryota</taxon>
        <taxon>Metazoa</taxon>
        <taxon>Ecdysozoa</taxon>
        <taxon>Arthropoda</taxon>
        <taxon>Crustacea</taxon>
        <taxon>Multicrustacea</taxon>
        <taxon>Malacostraca</taxon>
        <taxon>Eumalacostraca</taxon>
        <taxon>Eucarida</taxon>
        <taxon>Euphausiacea</taxon>
        <taxon>Euphausiidae</taxon>
        <taxon>Meganyctiphanes</taxon>
    </lineage>
</organism>
<keyword evidence="13" id="KW-1185">Reference proteome</keyword>
<protein>
    <recommendedName>
        <fullName evidence="9">Protein O-mannosyl-transferase 2</fullName>
    </recommendedName>
</protein>
<evidence type="ECO:0000256" key="2">
    <source>
        <dbReference type="ARBA" id="ARBA00004922"/>
    </source>
</evidence>
<evidence type="ECO:0000256" key="5">
    <source>
        <dbReference type="ARBA" id="ARBA00022679"/>
    </source>
</evidence>
<gene>
    <name evidence="12" type="ORF">MNOR_LOCUS7078</name>
</gene>